<sequence>MPQISLDNLKITAVGRLMYYLVPLRKRIIMKNIERVFKCHSKQEKMNLAKAFYSHFLTTLKEIISIRWCNHDKLREGIEIEGLEHLLSAHAQQRGVILLCAHVGNWEYAPLLGFPTIAALSGRFYFVRRAIRIKWLQKILFQRFQKANLAIIDSRDMFKHARKLLRDNNVLVFTFDQHASIDGRHGIAVDFFGSKAGTYKTLAFLAGKTGALVVPGATYRLNKKHHVLQFYPALVWKENEDWEQALHDNTRIYNQAIEQFILANPAQWLWPHRRWKLDDMEKTG</sequence>
<name>A0A0W0XMQ6_9GAMM</name>
<evidence type="ECO:0000256" key="4">
    <source>
        <dbReference type="ARBA" id="ARBA00022679"/>
    </source>
</evidence>
<dbReference type="Pfam" id="PF03279">
    <property type="entry name" value="Lip_A_acyltrans"/>
    <property type="match status" value="1"/>
</dbReference>
<dbReference type="CDD" id="cd07984">
    <property type="entry name" value="LPLAT_LABLAT-like"/>
    <property type="match status" value="1"/>
</dbReference>
<comment type="subcellular location">
    <subcellularLocation>
        <location evidence="1">Cell inner membrane</location>
    </subcellularLocation>
</comment>
<evidence type="ECO:0000256" key="5">
    <source>
        <dbReference type="ARBA" id="ARBA00023136"/>
    </source>
</evidence>
<evidence type="ECO:0000313" key="7">
    <source>
        <dbReference type="EMBL" id="KTD45830.1"/>
    </source>
</evidence>
<dbReference type="PANTHER" id="PTHR30606">
    <property type="entry name" value="LIPID A BIOSYNTHESIS LAUROYL ACYLTRANSFERASE"/>
    <property type="match status" value="1"/>
</dbReference>
<evidence type="ECO:0000256" key="3">
    <source>
        <dbReference type="ARBA" id="ARBA00022519"/>
    </source>
</evidence>
<gene>
    <name evidence="7" type="primary">waaM_2</name>
    <name evidence="7" type="ORF">Lrub_2627</name>
</gene>
<dbReference type="STRING" id="458.Lrub_2627"/>
<keyword evidence="4 7" id="KW-0808">Transferase</keyword>
<dbReference type="GO" id="GO:0016746">
    <property type="term" value="F:acyltransferase activity"/>
    <property type="evidence" value="ECO:0007669"/>
    <property type="project" value="UniProtKB-KW"/>
</dbReference>
<reference evidence="7 8" key="1">
    <citation type="submission" date="2015-11" db="EMBL/GenBank/DDBJ databases">
        <title>Genomic analysis of 38 Legionella species identifies large and diverse effector repertoires.</title>
        <authorList>
            <person name="Burstein D."/>
            <person name="Amaro F."/>
            <person name="Zusman T."/>
            <person name="Lifshitz Z."/>
            <person name="Cohen O."/>
            <person name="Gilbert J.A."/>
            <person name="Pupko T."/>
            <person name="Shuman H.A."/>
            <person name="Segal G."/>
        </authorList>
    </citation>
    <scope>NUCLEOTIDE SEQUENCE [LARGE SCALE GENOMIC DNA]</scope>
    <source>
        <strain evidence="7 8">WA-270A-C2</strain>
    </source>
</reference>
<comment type="caution">
    <text evidence="7">The sequence shown here is derived from an EMBL/GenBank/DDBJ whole genome shotgun (WGS) entry which is preliminary data.</text>
</comment>
<evidence type="ECO:0000256" key="6">
    <source>
        <dbReference type="ARBA" id="ARBA00023315"/>
    </source>
</evidence>
<proteinExistence type="predicted"/>
<dbReference type="PATRIC" id="fig|458.5.peg.2737"/>
<dbReference type="GO" id="GO:0009247">
    <property type="term" value="P:glycolipid biosynthetic process"/>
    <property type="evidence" value="ECO:0007669"/>
    <property type="project" value="UniProtKB-ARBA"/>
</dbReference>
<keyword evidence="5" id="KW-0472">Membrane</keyword>
<dbReference type="Proteomes" id="UP000054608">
    <property type="component" value="Unassembled WGS sequence"/>
</dbReference>
<evidence type="ECO:0000313" key="8">
    <source>
        <dbReference type="Proteomes" id="UP000054608"/>
    </source>
</evidence>
<dbReference type="EMBL" id="LNYT01000022">
    <property type="protein sequence ID" value="KTD45830.1"/>
    <property type="molecule type" value="Genomic_DNA"/>
</dbReference>
<dbReference type="InterPro" id="IPR004960">
    <property type="entry name" value="LipA_acyltrans"/>
</dbReference>
<accession>A0A0W0XMQ6</accession>
<protein>
    <submittedName>
        <fullName evidence="7">Lipid A lauroyl acyltransferase</fullName>
    </submittedName>
</protein>
<keyword evidence="6 7" id="KW-0012">Acyltransferase</keyword>
<dbReference type="AlphaFoldDB" id="A0A0W0XMQ6"/>
<dbReference type="GO" id="GO:0005886">
    <property type="term" value="C:plasma membrane"/>
    <property type="evidence" value="ECO:0007669"/>
    <property type="project" value="UniProtKB-SubCell"/>
</dbReference>
<keyword evidence="2" id="KW-1003">Cell membrane</keyword>
<organism evidence="7 8">
    <name type="scientific">Legionella rubrilucens</name>
    <dbReference type="NCBI Taxonomy" id="458"/>
    <lineage>
        <taxon>Bacteria</taxon>
        <taxon>Pseudomonadati</taxon>
        <taxon>Pseudomonadota</taxon>
        <taxon>Gammaproteobacteria</taxon>
        <taxon>Legionellales</taxon>
        <taxon>Legionellaceae</taxon>
        <taxon>Legionella</taxon>
    </lineage>
</organism>
<evidence type="ECO:0000256" key="2">
    <source>
        <dbReference type="ARBA" id="ARBA00022475"/>
    </source>
</evidence>
<keyword evidence="8" id="KW-1185">Reference proteome</keyword>
<dbReference type="RefSeq" id="WP_058532589.1">
    <property type="nucleotide sequence ID" value="NZ_CAAAIN010000004.1"/>
</dbReference>
<dbReference type="OrthoDB" id="9803456at2"/>
<evidence type="ECO:0000256" key="1">
    <source>
        <dbReference type="ARBA" id="ARBA00004533"/>
    </source>
</evidence>
<keyword evidence="3" id="KW-0997">Cell inner membrane</keyword>
<dbReference type="PANTHER" id="PTHR30606:SF10">
    <property type="entry name" value="PHOSPHATIDYLINOSITOL MANNOSIDE ACYLTRANSFERASE"/>
    <property type="match status" value="1"/>
</dbReference>